<organism evidence="1 3">
    <name type="scientific">Sulfuracidifex tepidarius</name>
    <dbReference type="NCBI Taxonomy" id="1294262"/>
    <lineage>
        <taxon>Archaea</taxon>
        <taxon>Thermoproteota</taxon>
        <taxon>Thermoprotei</taxon>
        <taxon>Sulfolobales</taxon>
        <taxon>Sulfolobaceae</taxon>
        <taxon>Sulfuracidifex</taxon>
    </lineage>
</organism>
<accession>A0A510E5T3</accession>
<reference evidence="4" key="1">
    <citation type="submission" date="2018-09" db="EMBL/GenBank/DDBJ databases">
        <title>Complete Genome Sequencing of Sulfolobus sp. JCM 16834.</title>
        <authorList>
            <person name="Kato S."/>
            <person name="Itoh T."/>
            <person name="Ohkuma M."/>
        </authorList>
    </citation>
    <scope>NUCLEOTIDE SEQUENCE [LARGE SCALE GENOMIC DNA]</scope>
    <source>
        <strain evidence="4">IC-007</strain>
    </source>
</reference>
<evidence type="ECO:0000313" key="4">
    <source>
        <dbReference type="Proteomes" id="UP000325030"/>
    </source>
</evidence>
<dbReference type="Proteomes" id="UP000322983">
    <property type="component" value="Chromosome"/>
</dbReference>
<accession>A0A510DXW6</accession>
<evidence type="ECO:0000313" key="1">
    <source>
        <dbReference type="EMBL" id="BBG25055.1"/>
    </source>
</evidence>
<evidence type="ECO:0000313" key="3">
    <source>
        <dbReference type="Proteomes" id="UP000322983"/>
    </source>
</evidence>
<protein>
    <submittedName>
        <fullName evidence="1">Uncharacterized protein</fullName>
    </submittedName>
</protein>
<name>A0A510DXW6_9CREN</name>
<gene>
    <name evidence="1" type="ORF">IC006_2390</name>
    <name evidence="2" type="ORF">IC007_2391</name>
</gene>
<evidence type="ECO:0000313" key="2">
    <source>
        <dbReference type="EMBL" id="BBG27836.1"/>
    </source>
</evidence>
<dbReference type="AlphaFoldDB" id="A0A510DXW6"/>
<reference evidence="1 3" key="2">
    <citation type="journal article" date="2020" name="Int. J. Syst. Evol. Microbiol.">
        <title>Sulfuracidifex tepidarius gen. nov., sp. nov. and transfer of Sulfolobus metallicus Huber and Stetter 1992 to the genus Sulfuracidifex as Sulfuracidifex metallicus comb. nov.</title>
        <authorList>
            <person name="Itoh T."/>
            <person name="Miura T."/>
            <person name="Sakai H.D."/>
            <person name="Kato S."/>
            <person name="Ohkuma M."/>
            <person name="Takashina T."/>
        </authorList>
    </citation>
    <scope>NUCLEOTIDE SEQUENCE [LARGE SCALE GENOMIC DNA]</scope>
    <source>
        <strain evidence="1 3">IC-006</strain>
        <strain evidence="2">IC-007</strain>
    </source>
</reference>
<proteinExistence type="predicted"/>
<dbReference type="EMBL" id="AP018930">
    <property type="protein sequence ID" value="BBG27836.1"/>
    <property type="molecule type" value="Genomic_DNA"/>
</dbReference>
<dbReference type="Proteomes" id="UP000325030">
    <property type="component" value="Chromosome"/>
</dbReference>
<sequence>MGGLYHFTLDEAYVNQDAACLVEAKNAAKKPLPSEDNVKDGLMKMIVFSILRTCPT</sequence>
<dbReference type="GeneID" id="69103489"/>
<dbReference type="EMBL" id="AP018929">
    <property type="protein sequence ID" value="BBG25055.1"/>
    <property type="molecule type" value="Genomic_DNA"/>
</dbReference>
<dbReference type="KEGG" id="step:IC006_2390"/>
<keyword evidence="3" id="KW-1185">Reference proteome</keyword>
<dbReference type="RefSeq" id="WP_232048914.1">
    <property type="nucleotide sequence ID" value="NZ_AP018929.1"/>
</dbReference>